<accession>A0ABW5GD93</accession>
<keyword evidence="2" id="KW-1185">Reference proteome</keyword>
<sequence>MADEKGRCARQYPVAQGAFVVGSCDARGALTVAPKHDFADFTRLCERAGFTVSAAEPLPPETGFWYLEAAPA</sequence>
<reference evidence="2" key="1">
    <citation type="journal article" date="2019" name="Int. J. Syst. Evol. Microbiol.">
        <title>The Global Catalogue of Microorganisms (GCM) 10K type strain sequencing project: providing services to taxonomists for standard genome sequencing and annotation.</title>
        <authorList>
            <consortium name="The Broad Institute Genomics Platform"/>
            <consortium name="The Broad Institute Genome Sequencing Center for Infectious Disease"/>
            <person name="Wu L."/>
            <person name="Ma J."/>
        </authorList>
    </citation>
    <scope>NUCLEOTIDE SEQUENCE [LARGE SCALE GENOMIC DNA]</scope>
    <source>
        <strain evidence="2">CGMCC 4.7643</strain>
    </source>
</reference>
<organism evidence="1 2">
    <name type="scientific">Amycolatopsis samaneae</name>
    <dbReference type="NCBI Taxonomy" id="664691"/>
    <lineage>
        <taxon>Bacteria</taxon>
        <taxon>Bacillati</taxon>
        <taxon>Actinomycetota</taxon>
        <taxon>Actinomycetes</taxon>
        <taxon>Pseudonocardiales</taxon>
        <taxon>Pseudonocardiaceae</taxon>
        <taxon>Amycolatopsis</taxon>
    </lineage>
</organism>
<dbReference type="PROSITE" id="PS51257">
    <property type="entry name" value="PROKAR_LIPOPROTEIN"/>
    <property type="match status" value="1"/>
</dbReference>
<proteinExistence type="predicted"/>
<dbReference type="EMBL" id="JBHUKU010000005">
    <property type="protein sequence ID" value="MFD2459115.1"/>
    <property type="molecule type" value="Genomic_DNA"/>
</dbReference>
<evidence type="ECO:0000313" key="1">
    <source>
        <dbReference type="EMBL" id="MFD2459115.1"/>
    </source>
</evidence>
<name>A0ABW5GD93_9PSEU</name>
<dbReference type="Proteomes" id="UP001597419">
    <property type="component" value="Unassembled WGS sequence"/>
</dbReference>
<dbReference type="RefSeq" id="WP_345406141.1">
    <property type="nucleotide sequence ID" value="NZ_BAABHG010000019.1"/>
</dbReference>
<evidence type="ECO:0000313" key="2">
    <source>
        <dbReference type="Proteomes" id="UP001597419"/>
    </source>
</evidence>
<comment type="caution">
    <text evidence="1">The sequence shown here is derived from an EMBL/GenBank/DDBJ whole genome shotgun (WGS) entry which is preliminary data.</text>
</comment>
<protein>
    <submittedName>
        <fullName evidence="1">Uncharacterized protein</fullName>
    </submittedName>
</protein>
<gene>
    <name evidence="1" type="ORF">ACFSYJ_10895</name>
</gene>